<accession>A0A4R1K307</accession>
<sequence>MKLYMPILKNRTIELSVLKELIEVKLCNNIFPMLEIIQEKTRSNSKTTYIEELKELLENHNNYVFVDFPKLTLSKSIADPVKDFLTSVNRDNNFVLEQYKLCSDIKNIIPVISFNQKESPSEKDIKDYMRPLLQNYQRIAFRLSPQQYSSCESFLGLYINNNFLLLDIDDKGHTNPAFKKIFKSIKELKKTYSFYSIILNSNRSAQFYNKNIEDGEPIEEIDNSLKEVFNATSYSFDGFGDYACVSRDLPTSGGAISPAGVFYSKESNFFVGFKGRLAALSEFKNYIAPAIVKSEYWLEFDKVHQKKCPGCKKILDIYNGKKTGMNQGMWKGITMGHYIYTISEEFCEE</sequence>
<reference evidence="1 2" key="1">
    <citation type="submission" date="2019-03" db="EMBL/GenBank/DDBJ databases">
        <title>Genomic Encyclopedia of Type Strains, Phase IV (KMG-IV): sequencing the most valuable type-strain genomes for metagenomic binning, comparative biology and taxonomic classification.</title>
        <authorList>
            <person name="Goeker M."/>
        </authorList>
    </citation>
    <scope>NUCLEOTIDE SEQUENCE [LARGE SCALE GENOMIC DNA]</scope>
    <source>
        <strain evidence="1 2">DSM 24984</strain>
    </source>
</reference>
<dbReference type="Proteomes" id="UP000294614">
    <property type="component" value="Unassembled WGS sequence"/>
</dbReference>
<dbReference type="InterPro" id="IPR025683">
    <property type="entry name" value="Protein_beta"/>
</dbReference>
<name>A0A4R1K307_9BACT</name>
<comment type="caution">
    <text evidence="1">The sequence shown here is derived from an EMBL/GenBank/DDBJ whole genome shotgun (WGS) entry which is preliminary data.</text>
</comment>
<keyword evidence="2" id="KW-1185">Reference proteome</keyword>
<evidence type="ECO:0000313" key="2">
    <source>
        <dbReference type="Proteomes" id="UP000294614"/>
    </source>
</evidence>
<dbReference type="OrthoDB" id="816287at2"/>
<evidence type="ECO:0000313" key="1">
    <source>
        <dbReference type="EMBL" id="TCK58435.1"/>
    </source>
</evidence>
<protein>
    <submittedName>
        <fullName evidence="1">T4 beta protein</fullName>
    </submittedName>
</protein>
<dbReference type="Pfam" id="PF14350">
    <property type="entry name" value="Beta_protein"/>
    <property type="match status" value="1"/>
</dbReference>
<gene>
    <name evidence="1" type="ORF">C8D98_2637</name>
</gene>
<dbReference type="AlphaFoldDB" id="A0A4R1K307"/>
<dbReference type="RefSeq" id="WP_132874604.1">
    <property type="nucleotide sequence ID" value="NZ_SMGG01000007.1"/>
</dbReference>
<dbReference type="EMBL" id="SMGG01000007">
    <property type="protein sequence ID" value="TCK58435.1"/>
    <property type="molecule type" value="Genomic_DNA"/>
</dbReference>
<proteinExistence type="predicted"/>
<organism evidence="1 2">
    <name type="scientific">Seleniivibrio woodruffii</name>
    <dbReference type="NCBI Taxonomy" id="1078050"/>
    <lineage>
        <taxon>Bacteria</taxon>
        <taxon>Pseudomonadati</taxon>
        <taxon>Deferribacterota</taxon>
        <taxon>Deferribacteres</taxon>
        <taxon>Deferribacterales</taxon>
        <taxon>Geovibrionaceae</taxon>
        <taxon>Seleniivibrio</taxon>
    </lineage>
</organism>